<dbReference type="Proteomes" id="UP001176961">
    <property type="component" value="Unassembled WGS sequence"/>
</dbReference>
<organism evidence="2 3">
    <name type="scientific">Cylicocyclus nassatus</name>
    <name type="common">Nematode worm</name>
    <dbReference type="NCBI Taxonomy" id="53992"/>
    <lineage>
        <taxon>Eukaryota</taxon>
        <taxon>Metazoa</taxon>
        <taxon>Ecdysozoa</taxon>
        <taxon>Nematoda</taxon>
        <taxon>Chromadorea</taxon>
        <taxon>Rhabditida</taxon>
        <taxon>Rhabditina</taxon>
        <taxon>Rhabditomorpha</taxon>
        <taxon>Strongyloidea</taxon>
        <taxon>Strongylidae</taxon>
        <taxon>Cylicocyclus</taxon>
    </lineage>
</organism>
<dbReference type="PANTHER" id="PTHR31430">
    <property type="entry name" value="PROTEIN CBG22332-RELATED"/>
    <property type="match status" value="1"/>
</dbReference>
<protein>
    <submittedName>
        <fullName evidence="2">Uncharacterized protein</fullName>
    </submittedName>
</protein>
<evidence type="ECO:0000313" key="3">
    <source>
        <dbReference type="Proteomes" id="UP001176961"/>
    </source>
</evidence>
<feature type="region of interest" description="Disordered" evidence="1">
    <location>
        <begin position="175"/>
        <end position="205"/>
    </location>
</feature>
<dbReference type="AlphaFoldDB" id="A0AA36M4C1"/>
<gene>
    <name evidence="2" type="ORF">CYNAS_LOCUS10322</name>
</gene>
<comment type="caution">
    <text evidence="2">The sequence shown here is derived from an EMBL/GenBank/DDBJ whole genome shotgun (WGS) entry which is preliminary data.</text>
</comment>
<evidence type="ECO:0000256" key="1">
    <source>
        <dbReference type="SAM" id="MobiDB-lite"/>
    </source>
</evidence>
<keyword evidence="3" id="KW-1185">Reference proteome</keyword>
<accession>A0AA36M4C1</accession>
<proteinExistence type="predicted"/>
<name>A0AA36M4C1_CYLNA</name>
<evidence type="ECO:0000313" key="2">
    <source>
        <dbReference type="EMBL" id="CAJ0598339.1"/>
    </source>
</evidence>
<sequence length="235" mass="26754">MSTAGRVEAATNHYLPRFARIAKEAKVRQIGYSVDRDPLTGRITFTYNITWTDVDDSLVQKYEILKMNLTRRTPRAMRDEERSGLPRLIKCDGACDRWAPEDYIIQFGLCDHNICYRCYENEESIALTNDGSRGCCNKECVARAKAELALKTPKSSKSAIALGSRAFYVPFPGKKKRRKLEQSHDRRTVPVKQADASSKPWKSKPQAINSEATFFGDYDDARLQEMAETMRLAKV</sequence>
<dbReference type="EMBL" id="CATQJL010000223">
    <property type="protein sequence ID" value="CAJ0598339.1"/>
    <property type="molecule type" value="Genomic_DNA"/>
</dbReference>
<reference evidence="2" key="1">
    <citation type="submission" date="2023-07" db="EMBL/GenBank/DDBJ databases">
        <authorList>
            <consortium name="CYATHOMIX"/>
        </authorList>
    </citation>
    <scope>NUCLEOTIDE SEQUENCE</scope>
    <source>
        <strain evidence="2">N/A</strain>
    </source>
</reference>